<name>A0A6A4DF76_9STRA</name>
<keyword evidence="3" id="KW-1185">Reference proteome</keyword>
<proteinExistence type="predicted"/>
<reference evidence="2 3" key="1">
    <citation type="submission" date="2018-08" db="EMBL/GenBank/DDBJ databases">
        <title>Genomic investigation of the strawberry pathogen Phytophthora fragariae indicates pathogenicity is determined by transcriptional variation in three key races.</title>
        <authorList>
            <person name="Adams T.M."/>
            <person name="Armitage A.D."/>
            <person name="Sobczyk M.K."/>
            <person name="Bates H.J."/>
            <person name="Dunwell J.M."/>
            <person name="Nellist C.F."/>
            <person name="Harrison R.J."/>
        </authorList>
    </citation>
    <scope>NUCLEOTIDE SEQUENCE [LARGE SCALE GENOMIC DNA]</scope>
    <source>
        <strain evidence="2 3">SCRP333</strain>
    </source>
</reference>
<dbReference type="PANTHER" id="PTHR47611">
    <property type="entry name" value="HAT DIMERISATION DOMAIN, C-TERMINAL"/>
    <property type="match status" value="1"/>
</dbReference>
<dbReference type="InterPro" id="IPR008906">
    <property type="entry name" value="HATC_C_dom"/>
</dbReference>
<protein>
    <recommendedName>
        <fullName evidence="1">HAT C-terminal dimerisation domain-containing protein</fullName>
    </recommendedName>
</protein>
<comment type="caution">
    <text evidence="2">The sequence shown here is derived from an EMBL/GenBank/DDBJ whole genome shotgun (WGS) entry which is preliminary data.</text>
</comment>
<accession>A0A6A4DF76</accession>
<dbReference type="GO" id="GO:0046983">
    <property type="term" value="F:protein dimerization activity"/>
    <property type="evidence" value="ECO:0007669"/>
    <property type="project" value="InterPro"/>
</dbReference>
<dbReference type="InterPro" id="IPR012337">
    <property type="entry name" value="RNaseH-like_sf"/>
</dbReference>
<dbReference type="AlphaFoldDB" id="A0A6A4DF76"/>
<feature type="domain" description="HAT C-terminal dimerisation" evidence="1">
    <location>
        <begin position="69"/>
        <end position="152"/>
    </location>
</feature>
<dbReference type="Pfam" id="PF05699">
    <property type="entry name" value="Dimer_Tnp_hAT"/>
    <property type="match status" value="1"/>
</dbReference>
<organism evidence="2 3">
    <name type="scientific">Phytophthora rubi</name>
    <dbReference type="NCBI Taxonomy" id="129364"/>
    <lineage>
        <taxon>Eukaryota</taxon>
        <taxon>Sar</taxon>
        <taxon>Stramenopiles</taxon>
        <taxon>Oomycota</taxon>
        <taxon>Peronosporomycetes</taxon>
        <taxon>Peronosporales</taxon>
        <taxon>Peronosporaceae</taxon>
        <taxon>Phytophthora</taxon>
    </lineage>
</organism>
<gene>
    <name evidence="2" type="ORF">PR003_g21028</name>
</gene>
<dbReference type="SUPFAM" id="SSF53098">
    <property type="entry name" value="Ribonuclease H-like"/>
    <property type="match status" value="1"/>
</dbReference>
<dbReference type="EMBL" id="QXFT01001930">
    <property type="protein sequence ID" value="KAE9307331.1"/>
    <property type="molecule type" value="Genomic_DNA"/>
</dbReference>
<evidence type="ECO:0000313" key="3">
    <source>
        <dbReference type="Proteomes" id="UP000434957"/>
    </source>
</evidence>
<sequence length="154" mass="17744">MDDDMLWISLLEPYFTNFKLLTDAETKRAKVHLKREMIEFASYATAETRGQHEAERERTLDEEYDWSLKHYLRASSAAQVDEKELPSSIGWWRDNAKTFPHIAPLARKWLGCIATSVPSERPFSTAGNTITKRRSALGAETVRDIIFMAENMMS</sequence>
<dbReference type="PANTHER" id="PTHR47611:SF1">
    <property type="entry name" value="CCHC-TYPE DOMAIN-CONTAINING PROTEIN"/>
    <property type="match status" value="1"/>
</dbReference>
<evidence type="ECO:0000313" key="2">
    <source>
        <dbReference type="EMBL" id="KAE9307331.1"/>
    </source>
</evidence>
<dbReference type="Proteomes" id="UP000434957">
    <property type="component" value="Unassembled WGS sequence"/>
</dbReference>
<evidence type="ECO:0000259" key="1">
    <source>
        <dbReference type="Pfam" id="PF05699"/>
    </source>
</evidence>